<keyword evidence="5" id="KW-1185">Reference proteome</keyword>
<dbReference type="OrthoDB" id="5597713at2759"/>
<accession>T1G5Z8</accession>
<dbReference type="InterPro" id="IPR001314">
    <property type="entry name" value="Peptidase_S1A"/>
</dbReference>
<dbReference type="OMA" id="NAENTNC"/>
<dbReference type="SUPFAM" id="SSF50494">
    <property type="entry name" value="Trypsin-like serine proteases"/>
    <property type="match status" value="1"/>
</dbReference>
<dbReference type="InterPro" id="IPR001254">
    <property type="entry name" value="Trypsin_dom"/>
</dbReference>
<dbReference type="GO" id="GO:0005615">
    <property type="term" value="C:extracellular space"/>
    <property type="evidence" value="ECO:0000318"/>
    <property type="project" value="GO_Central"/>
</dbReference>
<dbReference type="CTD" id="20216495"/>
<dbReference type="EnsemblMetazoa" id="HelroT85571">
    <property type="protein sequence ID" value="HelroP85571"/>
    <property type="gene ID" value="HelroG85571"/>
</dbReference>
<dbReference type="HOGENOM" id="CLU_006842_1_7_1"/>
<gene>
    <name evidence="4" type="primary">20216495</name>
    <name evidence="3" type="ORF">HELRODRAFT_85571</name>
</gene>
<dbReference type="Proteomes" id="UP000015101">
    <property type="component" value="Unassembled WGS sequence"/>
</dbReference>
<dbReference type="GO" id="GO:0006508">
    <property type="term" value="P:proteolysis"/>
    <property type="evidence" value="ECO:0000318"/>
    <property type="project" value="GO_Central"/>
</dbReference>
<dbReference type="GeneID" id="20216495"/>
<feature type="domain" description="Peptidase S1" evidence="2">
    <location>
        <begin position="1"/>
        <end position="126"/>
    </location>
</feature>
<dbReference type="PANTHER" id="PTHR24252:SF7">
    <property type="entry name" value="HYALIN"/>
    <property type="match status" value="1"/>
</dbReference>
<dbReference type="EMBL" id="AMQM01006407">
    <property type="status" value="NOT_ANNOTATED_CDS"/>
    <property type="molecule type" value="Genomic_DNA"/>
</dbReference>
<dbReference type="InterPro" id="IPR043504">
    <property type="entry name" value="Peptidase_S1_PA_chymotrypsin"/>
</dbReference>
<dbReference type="eggNOG" id="KOG3627">
    <property type="taxonomic scope" value="Eukaryota"/>
</dbReference>
<evidence type="ECO:0000256" key="1">
    <source>
        <dbReference type="ARBA" id="ARBA00023157"/>
    </source>
</evidence>
<reference evidence="5" key="1">
    <citation type="submission" date="2012-12" db="EMBL/GenBank/DDBJ databases">
        <authorList>
            <person name="Hellsten U."/>
            <person name="Grimwood J."/>
            <person name="Chapman J.A."/>
            <person name="Shapiro H."/>
            <person name="Aerts A."/>
            <person name="Otillar R.P."/>
            <person name="Terry A.Y."/>
            <person name="Boore J.L."/>
            <person name="Simakov O."/>
            <person name="Marletaz F."/>
            <person name="Cho S.-J."/>
            <person name="Edsinger-Gonzales E."/>
            <person name="Havlak P."/>
            <person name="Kuo D.-H."/>
            <person name="Larsson T."/>
            <person name="Lv J."/>
            <person name="Arendt D."/>
            <person name="Savage R."/>
            <person name="Osoegawa K."/>
            <person name="de Jong P."/>
            <person name="Lindberg D.R."/>
            <person name="Seaver E.C."/>
            <person name="Weisblat D.A."/>
            <person name="Putnam N.H."/>
            <person name="Grigoriev I.V."/>
            <person name="Rokhsar D.S."/>
        </authorList>
    </citation>
    <scope>NUCLEOTIDE SEQUENCE</scope>
</reference>
<evidence type="ECO:0000259" key="2">
    <source>
        <dbReference type="PROSITE" id="PS50240"/>
    </source>
</evidence>
<dbReference type="FunFam" id="2.40.10.10:FF:000068">
    <property type="entry name" value="transmembrane protease serine 2"/>
    <property type="match status" value="1"/>
</dbReference>
<name>T1G5Z8_HELRO</name>
<organism evidence="4 5">
    <name type="scientific">Helobdella robusta</name>
    <name type="common">Californian leech</name>
    <dbReference type="NCBI Taxonomy" id="6412"/>
    <lineage>
        <taxon>Eukaryota</taxon>
        <taxon>Metazoa</taxon>
        <taxon>Spiralia</taxon>
        <taxon>Lophotrochozoa</taxon>
        <taxon>Annelida</taxon>
        <taxon>Clitellata</taxon>
        <taxon>Hirudinea</taxon>
        <taxon>Rhynchobdellida</taxon>
        <taxon>Glossiphoniidae</taxon>
        <taxon>Helobdella</taxon>
    </lineage>
</organism>
<dbReference type="Gene3D" id="2.40.10.10">
    <property type="entry name" value="Trypsin-like serine proteases"/>
    <property type="match status" value="2"/>
</dbReference>
<keyword evidence="1" id="KW-1015">Disulfide bond</keyword>
<sequence>WPWFVQVKAKLKVLSSSCGGSILNEQWILTAAHCVCSNVDVIAGTNTAFDPNKKMIKVQEIKTFQYNDETVVNDWALLKLAEPLTFNKSVQPICLADPNVVESYDVCVAMGYGRTDPCKYNPKVFS</sequence>
<evidence type="ECO:0000313" key="3">
    <source>
        <dbReference type="EMBL" id="ESN97236.1"/>
    </source>
</evidence>
<evidence type="ECO:0000313" key="4">
    <source>
        <dbReference type="EnsemblMetazoa" id="HelroP85571"/>
    </source>
</evidence>
<dbReference type="PROSITE" id="PS50240">
    <property type="entry name" value="TRYPSIN_DOM"/>
    <property type="match status" value="1"/>
</dbReference>
<protein>
    <recommendedName>
        <fullName evidence="2">Peptidase S1 domain-containing protein</fullName>
    </recommendedName>
</protein>
<dbReference type="KEGG" id="hro:HELRODRAFT_85571"/>
<dbReference type="InParanoid" id="T1G5Z8"/>
<dbReference type="PROSITE" id="PS00134">
    <property type="entry name" value="TRYPSIN_HIS"/>
    <property type="match status" value="1"/>
</dbReference>
<dbReference type="PRINTS" id="PR00722">
    <property type="entry name" value="CHYMOTRYPSIN"/>
</dbReference>
<dbReference type="RefSeq" id="XP_009024612.1">
    <property type="nucleotide sequence ID" value="XM_009026364.1"/>
</dbReference>
<dbReference type="SMART" id="SM00020">
    <property type="entry name" value="Tryp_SPc"/>
    <property type="match status" value="1"/>
</dbReference>
<dbReference type="AlphaFoldDB" id="T1G5Z8"/>
<proteinExistence type="predicted"/>
<evidence type="ECO:0000313" key="5">
    <source>
        <dbReference type="Proteomes" id="UP000015101"/>
    </source>
</evidence>
<dbReference type="Pfam" id="PF00089">
    <property type="entry name" value="Trypsin"/>
    <property type="match status" value="1"/>
</dbReference>
<dbReference type="EMBL" id="KB097417">
    <property type="protein sequence ID" value="ESN97236.1"/>
    <property type="molecule type" value="Genomic_DNA"/>
</dbReference>
<reference evidence="3 5" key="2">
    <citation type="journal article" date="2013" name="Nature">
        <title>Insights into bilaterian evolution from three spiralian genomes.</title>
        <authorList>
            <person name="Simakov O."/>
            <person name="Marletaz F."/>
            <person name="Cho S.J."/>
            <person name="Edsinger-Gonzales E."/>
            <person name="Havlak P."/>
            <person name="Hellsten U."/>
            <person name="Kuo D.H."/>
            <person name="Larsson T."/>
            <person name="Lv J."/>
            <person name="Arendt D."/>
            <person name="Savage R."/>
            <person name="Osoegawa K."/>
            <person name="de Jong P."/>
            <person name="Grimwood J."/>
            <person name="Chapman J.A."/>
            <person name="Shapiro H."/>
            <person name="Aerts A."/>
            <person name="Otillar R.P."/>
            <person name="Terry A.Y."/>
            <person name="Boore J.L."/>
            <person name="Grigoriev I.V."/>
            <person name="Lindberg D.R."/>
            <person name="Seaver E.C."/>
            <person name="Weisblat D.A."/>
            <person name="Putnam N.H."/>
            <person name="Rokhsar D.S."/>
        </authorList>
    </citation>
    <scope>NUCLEOTIDE SEQUENCE</scope>
</reference>
<dbReference type="InterPro" id="IPR018114">
    <property type="entry name" value="TRYPSIN_HIS"/>
</dbReference>
<dbReference type="GO" id="GO:0004252">
    <property type="term" value="F:serine-type endopeptidase activity"/>
    <property type="evidence" value="ECO:0000318"/>
    <property type="project" value="GO_Central"/>
</dbReference>
<dbReference type="InterPro" id="IPR009003">
    <property type="entry name" value="Peptidase_S1_PA"/>
</dbReference>
<reference evidence="4" key="3">
    <citation type="submission" date="2015-06" db="UniProtKB">
        <authorList>
            <consortium name="EnsemblMetazoa"/>
        </authorList>
    </citation>
    <scope>IDENTIFICATION</scope>
</reference>
<dbReference type="STRING" id="6412.T1G5Z8"/>
<dbReference type="PANTHER" id="PTHR24252">
    <property type="entry name" value="ACROSIN-RELATED"/>
    <property type="match status" value="1"/>
</dbReference>